<dbReference type="InterPro" id="IPR003807">
    <property type="entry name" value="DUF202"/>
</dbReference>
<dbReference type="GO" id="GO:0005886">
    <property type="term" value="C:plasma membrane"/>
    <property type="evidence" value="ECO:0007669"/>
    <property type="project" value="UniProtKB-SubCell"/>
</dbReference>
<keyword evidence="3 7" id="KW-0812">Transmembrane</keyword>
<comment type="subcellular location">
    <subcellularLocation>
        <location evidence="1">Cell membrane</location>
        <topology evidence="1">Multi-pass membrane protein</topology>
    </subcellularLocation>
</comment>
<dbReference type="Pfam" id="PF02656">
    <property type="entry name" value="DUF202"/>
    <property type="match status" value="1"/>
</dbReference>
<evidence type="ECO:0000256" key="7">
    <source>
        <dbReference type="SAM" id="Phobius"/>
    </source>
</evidence>
<keyword evidence="4 7" id="KW-1133">Transmembrane helix</keyword>
<dbReference type="PANTHER" id="PTHR34187">
    <property type="entry name" value="FGR18P"/>
    <property type="match status" value="1"/>
</dbReference>
<keyword evidence="5 7" id="KW-0472">Membrane</keyword>
<dbReference type="Proteomes" id="UP000053095">
    <property type="component" value="Unassembled WGS sequence"/>
</dbReference>
<evidence type="ECO:0000256" key="5">
    <source>
        <dbReference type="ARBA" id="ARBA00023136"/>
    </source>
</evidence>
<evidence type="ECO:0000256" key="6">
    <source>
        <dbReference type="SAM" id="MobiDB-lite"/>
    </source>
</evidence>
<evidence type="ECO:0000256" key="1">
    <source>
        <dbReference type="ARBA" id="ARBA00004651"/>
    </source>
</evidence>
<organism evidence="9 10">
    <name type="scientific">Talaromyces pinophilus</name>
    <name type="common">Penicillium pinophilum</name>
    <dbReference type="NCBI Taxonomy" id="128442"/>
    <lineage>
        <taxon>Eukaryota</taxon>
        <taxon>Fungi</taxon>
        <taxon>Dikarya</taxon>
        <taxon>Ascomycota</taxon>
        <taxon>Pezizomycotina</taxon>
        <taxon>Eurotiomycetes</taxon>
        <taxon>Eurotiomycetidae</taxon>
        <taxon>Eurotiales</taxon>
        <taxon>Trichocomaceae</taxon>
        <taxon>Talaromyces</taxon>
        <taxon>Talaromyces sect. Talaromyces</taxon>
    </lineage>
</organism>
<feature type="compositionally biased region" description="Polar residues" evidence="6">
    <location>
        <begin position="76"/>
        <end position="90"/>
    </location>
</feature>
<name>A0A478ECH7_TALPI</name>
<dbReference type="InterPro" id="IPR052053">
    <property type="entry name" value="IM_YidH-like"/>
</dbReference>
<proteinExistence type="predicted"/>
<gene>
    <name evidence="9" type="ORF">TCE0_044r16640</name>
</gene>
<feature type="transmembrane region" description="Helical" evidence="7">
    <location>
        <begin position="144"/>
        <end position="166"/>
    </location>
</feature>
<evidence type="ECO:0000259" key="8">
    <source>
        <dbReference type="Pfam" id="PF02656"/>
    </source>
</evidence>
<feature type="region of interest" description="Disordered" evidence="6">
    <location>
        <begin position="76"/>
        <end position="98"/>
    </location>
</feature>
<feature type="transmembrane region" description="Helical" evidence="7">
    <location>
        <begin position="111"/>
        <end position="132"/>
    </location>
</feature>
<dbReference type="PANTHER" id="PTHR34187:SF2">
    <property type="entry name" value="DUF202 DOMAIN-CONTAINING PROTEIN"/>
    <property type="match status" value="1"/>
</dbReference>
<sequence>MQRETMSMASRLRQLLFPKAVLNNGSQLRDHLANERTFLSWTRMGLAFAAMALALGRLGMIDHVFTKYNAQLSSNPTNISPETATKTKPTISADKDNHDGKSFSAGGQSDILASQLCWTISIGSFGYGIFRYVSVRRTLIQGRFVPAIWGPVLMTTCSLGSLATLLHSGGGFQRHELKK</sequence>
<feature type="transmembrane region" description="Helical" evidence="7">
    <location>
        <begin position="46"/>
        <end position="65"/>
    </location>
</feature>
<reference evidence="10" key="1">
    <citation type="journal article" date="2015" name="Genome Announc.">
        <title>Draft genome sequence of Talaromyces cellulolyticus strain Y-94, a source of lignocellulosic biomass-degrading enzymes.</title>
        <authorList>
            <person name="Fujii T."/>
            <person name="Koike H."/>
            <person name="Sawayama S."/>
            <person name="Yano S."/>
            <person name="Inoue H."/>
        </authorList>
    </citation>
    <scope>NUCLEOTIDE SEQUENCE [LARGE SCALE GENOMIC DNA]</scope>
    <source>
        <strain evidence="10">Y-94</strain>
    </source>
</reference>
<dbReference type="EMBL" id="DF933840">
    <property type="protein sequence ID" value="GAM42558.1"/>
    <property type="molecule type" value="Genomic_DNA"/>
</dbReference>
<feature type="domain" description="DUF202" evidence="8">
    <location>
        <begin position="29"/>
        <end position="137"/>
    </location>
</feature>
<evidence type="ECO:0000256" key="3">
    <source>
        <dbReference type="ARBA" id="ARBA00022692"/>
    </source>
</evidence>
<dbReference type="AlphaFoldDB" id="A0A478ECH7"/>
<accession>A0A478ECH7</accession>
<keyword evidence="2" id="KW-1003">Cell membrane</keyword>
<evidence type="ECO:0000256" key="2">
    <source>
        <dbReference type="ARBA" id="ARBA00022475"/>
    </source>
</evidence>
<keyword evidence="10" id="KW-1185">Reference proteome</keyword>
<protein>
    <recommendedName>
        <fullName evidence="8">DUF202 domain-containing protein</fullName>
    </recommendedName>
</protein>
<evidence type="ECO:0000313" key="9">
    <source>
        <dbReference type="EMBL" id="GAM42558.1"/>
    </source>
</evidence>
<evidence type="ECO:0000256" key="4">
    <source>
        <dbReference type="ARBA" id="ARBA00022989"/>
    </source>
</evidence>
<evidence type="ECO:0000313" key="10">
    <source>
        <dbReference type="Proteomes" id="UP000053095"/>
    </source>
</evidence>